<protein>
    <submittedName>
        <fullName evidence="2">Uncharacterized protein</fullName>
    </submittedName>
</protein>
<organism evidence="2">
    <name type="scientific">Menopon gallinae</name>
    <name type="common">poultry shaft louse</name>
    <dbReference type="NCBI Taxonomy" id="328185"/>
    <lineage>
        <taxon>Eukaryota</taxon>
        <taxon>Metazoa</taxon>
        <taxon>Ecdysozoa</taxon>
        <taxon>Arthropoda</taxon>
        <taxon>Hexapoda</taxon>
        <taxon>Insecta</taxon>
        <taxon>Pterygota</taxon>
        <taxon>Neoptera</taxon>
        <taxon>Paraneoptera</taxon>
        <taxon>Psocodea</taxon>
        <taxon>Troctomorpha</taxon>
        <taxon>Phthiraptera</taxon>
        <taxon>Amblycera</taxon>
        <taxon>Menoponidae</taxon>
        <taxon>Menopon</taxon>
    </lineage>
</organism>
<sequence length="184" mass="21099">MADGDKDVDGRYVKSTVSLSKKKMSKVLQSRVSLKKFSSNSQMSYASEASFVMKRQSDFDRSSSKVPRYQNSYRLDPQKPFNTCLVYREIAAVIDGLSLTQPYDDMLMMKMANSIAMDVRARVKTLSFDRCKLCVLVFVGENKLQGVQAAFRALWDVDRDSWVSYSFQSRNFFITCTCFGLYHD</sequence>
<dbReference type="PANTHER" id="PTHR21255:SF65">
    <property type="entry name" value="TCTEX1 DOMAIN-CONTAINING PROTEIN 2"/>
    <property type="match status" value="1"/>
</dbReference>
<dbReference type="InterPro" id="IPR005334">
    <property type="entry name" value="Tctex-1-like"/>
</dbReference>
<name>A0AAW2I1W8_9NEOP</name>
<evidence type="ECO:0000256" key="1">
    <source>
        <dbReference type="ARBA" id="ARBA00005361"/>
    </source>
</evidence>
<dbReference type="CDD" id="cd21451">
    <property type="entry name" value="DLC-like_TCTEX1D"/>
    <property type="match status" value="1"/>
</dbReference>
<dbReference type="GO" id="GO:0005868">
    <property type="term" value="C:cytoplasmic dynein complex"/>
    <property type="evidence" value="ECO:0007669"/>
    <property type="project" value="TreeGrafter"/>
</dbReference>
<dbReference type="GO" id="GO:0007018">
    <property type="term" value="P:microtubule-based movement"/>
    <property type="evidence" value="ECO:0007669"/>
    <property type="project" value="TreeGrafter"/>
</dbReference>
<dbReference type="GO" id="GO:0005737">
    <property type="term" value="C:cytoplasm"/>
    <property type="evidence" value="ECO:0007669"/>
    <property type="project" value="TreeGrafter"/>
</dbReference>
<dbReference type="AlphaFoldDB" id="A0AAW2I1W8"/>
<gene>
    <name evidence="2" type="ORF">PYX00_003933</name>
</gene>
<reference evidence="2" key="1">
    <citation type="journal article" date="2024" name="Gigascience">
        <title>Chromosome-level genome of the poultry shaft louse Menopon gallinae provides insight into the host-switching and adaptive evolution of parasitic lice.</title>
        <authorList>
            <person name="Xu Y."/>
            <person name="Ma L."/>
            <person name="Liu S."/>
            <person name="Liang Y."/>
            <person name="Liu Q."/>
            <person name="He Z."/>
            <person name="Tian L."/>
            <person name="Duan Y."/>
            <person name="Cai W."/>
            <person name="Li H."/>
            <person name="Song F."/>
        </authorList>
    </citation>
    <scope>NUCLEOTIDE SEQUENCE</scope>
    <source>
        <strain evidence="2">Cailab_2023a</strain>
    </source>
</reference>
<evidence type="ECO:0000313" key="2">
    <source>
        <dbReference type="EMBL" id="KAL0276342.1"/>
    </source>
</evidence>
<dbReference type="Gene3D" id="3.30.1140.40">
    <property type="entry name" value="Tctex-1"/>
    <property type="match status" value="1"/>
</dbReference>
<dbReference type="Pfam" id="PF03645">
    <property type="entry name" value="Tctex-1"/>
    <property type="match status" value="1"/>
</dbReference>
<dbReference type="PANTHER" id="PTHR21255">
    <property type="entry name" value="T-COMPLEX-ASSOCIATED-TESTIS-EXPRESSED 1/ DYNEIN LIGHT CHAIN"/>
    <property type="match status" value="1"/>
</dbReference>
<comment type="similarity">
    <text evidence="1">Belongs to the dynein light chain Tctex-type family.</text>
</comment>
<comment type="caution">
    <text evidence="2">The sequence shown here is derived from an EMBL/GenBank/DDBJ whole genome shotgun (WGS) entry which is preliminary data.</text>
</comment>
<proteinExistence type="inferred from homology"/>
<dbReference type="InterPro" id="IPR038586">
    <property type="entry name" value="Tctex-1-like_sf"/>
</dbReference>
<dbReference type="EMBL" id="JARGDH010000002">
    <property type="protein sequence ID" value="KAL0276342.1"/>
    <property type="molecule type" value="Genomic_DNA"/>
</dbReference>
<dbReference type="GO" id="GO:0045505">
    <property type="term" value="F:dynein intermediate chain binding"/>
    <property type="evidence" value="ECO:0007669"/>
    <property type="project" value="TreeGrafter"/>
</dbReference>
<accession>A0AAW2I1W8</accession>